<evidence type="ECO:0000313" key="3">
    <source>
        <dbReference type="Proteomes" id="UP001474421"/>
    </source>
</evidence>
<dbReference type="AlphaFoldDB" id="A0AAW1BZ21"/>
<sequence>MRTKVRQDASVFNSCLEEGISAGAVSLMLCTAFIFIANVNIILALQSTYLFPCSRDKQYSAGHYGKDIYRSGGPDFHNFISSGFVTLGRGHNKGTVETIFC</sequence>
<reference evidence="2 3" key="1">
    <citation type="journal article" date="2024" name="Proc. Natl. Acad. Sci. U.S.A.">
        <title>The genetic regulatory architecture and epigenomic basis for age-related changes in rattlesnake venom.</title>
        <authorList>
            <person name="Hogan M.P."/>
            <person name="Holding M.L."/>
            <person name="Nystrom G.S."/>
            <person name="Colston T.J."/>
            <person name="Bartlett D.A."/>
            <person name="Mason A.J."/>
            <person name="Ellsworth S.A."/>
            <person name="Rautsaw R.M."/>
            <person name="Lawrence K.C."/>
            <person name="Strickland J.L."/>
            <person name="He B."/>
            <person name="Fraser P."/>
            <person name="Margres M.J."/>
            <person name="Gilbert D.M."/>
            <person name="Gibbs H.L."/>
            <person name="Parkinson C.L."/>
            <person name="Rokyta D.R."/>
        </authorList>
    </citation>
    <scope>NUCLEOTIDE SEQUENCE [LARGE SCALE GENOMIC DNA]</scope>
    <source>
        <strain evidence="2">DRR0105</strain>
    </source>
</reference>
<evidence type="ECO:0000313" key="2">
    <source>
        <dbReference type="EMBL" id="KAK9406770.1"/>
    </source>
</evidence>
<organism evidence="2 3">
    <name type="scientific">Crotalus adamanteus</name>
    <name type="common">Eastern diamondback rattlesnake</name>
    <dbReference type="NCBI Taxonomy" id="8729"/>
    <lineage>
        <taxon>Eukaryota</taxon>
        <taxon>Metazoa</taxon>
        <taxon>Chordata</taxon>
        <taxon>Craniata</taxon>
        <taxon>Vertebrata</taxon>
        <taxon>Euteleostomi</taxon>
        <taxon>Lepidosauria</taxon>
        <taxon>Squamata</taxon>
        <taxon>Bifurcata</taxon>
        <taxon>Unidentata</taxon>
        <taxon>Episquamata</taxon>
        <taxon>Toxicofera</taxon>
        <taxon>Serpentes</taxon>
        <taxon>Colubroidea</taxon>
        <taxon>Viperidae</taxon>
        <taxon>Crotalinae</taxon>
        <taxon>Crotalus</taxon>
    </lineage>
</organism>
<protein>
    <submittedName>
        <fullName evidence="2">Uncharacterized protein</fullName>
    </submittedName>
</protein>
<comment type="caution">
    <text evidence="2">The sequence shown here is derived from an EMBL/GenBank/DDBJ whole genome shotgun (WGS) entry which is preliminary data.</text>
</comment>
<keyword evidence="3" id="KW-1185">Reference proteome</keyword>
<keyword evidence="1" id="KW-0812">Transmembrane</keyword>
<name>A0AAW1BZ21_CROAD</name>
<proteinExistence type="predicted"/>
<keyword evidence="1" id="KW-1133">Transmembrane helix</keyword>
<keyword evidence="1" id="KW-0472">Membrane</keyword>
<dbReference type="EMBL" id="JAOTOJ010000002">
    <property type="protein sequence ID" value="KAK9406770.1"/>
    <property type="molecule type" value="Genomic_DNA"/>
</dbReference>
<accession>A0AAW1BZ21</accession>
<feature type="transmembrane region" description="Helical" evidence="1">
    <location>
        <begin position="20"/>
        <end position="45"/>
    </location>
</feature>
<evidence type="ECO:0000256" key="1">
    <source>
        <dbReference type="SAM" id="Phobius"/>
    </source>
</evidence>
<gene>
    <name evidence="2" type="ORF">NXF25_005544</name>
</gene>
<dbReference type="Proteomes" id="UP001474421">
    <property type="component" value="Unassembled WGS sequence"/>
</dbReference>